<dbReference type="InterPro" id="IPR002110">
    <property type="entry name" value="Ankyrin_rpt"/>
</dbReference>
<comment type="caution">
    <text evidence="4">The sequence shown here is derived from an EMBL/GenBank/DDBJ whole genome shotgun (WGS) entry which is preliminary data.</text>
</comment>
<dbReference type="InterPro" id="IPR036770">
    <property type="entry name" value="Ankyrin_rpt-contain_sf"/>
</dbReference>
<evidence type="ECO:0000313" key="4">
    <source>
        <dbReference type="EMBL" id="PON20765.1"/>
    </source>
</evidence>
<organism evidence="4 5">
    <name type="scientific">Trichoderma gamsii</name>
    <dbReference type="NCBI Taxonomy" id="398673"/>
    <lineage>
        <taxon>Eukaryota</taxon>
        <taxon>Fungi</taxon>
        <taxon>Dikarya</taxon>
        <taxon>Ascomycota</taxon>
        <taxon>Pezizomycotina</taxon>
        <taxon>Sordariomycetes</taxon>
        <taxon>Hypocreomycetidae</taxon>
        <taxon>Hypocreales</taxon>
        <taxon>Hypocreaceae</taxon>
        <taxon>Trichoderma</taxon>
    </lineage>
</organism>
<dbReference type="SMART" id="SM00248">
    <property type="entry name" value="ANK"/>
    <property type="match status" value="3"/>
</dbReference>
<keyword evidence="2 3" id="KW-0040">ANK repeat</keyword>
<dbReference type="PROSITE" id="PS50297">
    <property type="entry name" value="ANK_REP_REGION"/>
    <property type="match status" value="1"/>
</dbReference>
<name>A0A2P4Z911_9HYPO</name>
<evidence type="ECO:0000256" key="2">
    <source>
        <dbReference type="ARBA" id="ARBA00023043"/>
    </source>
</evidence>
<proteinExistence type="predicted"/>
<protein>
    <submittedName>
        <fullName evidence="4">Ankyrin repeat and SAM domain-containing protein</fullName>
    </submittedName>
</protein>
<evidence type="ECO:0000256" key="3">
    <source>
        <dbReference type="PROSITE-ProRule" id="PRU00023"/>
    </source>
</evidence>
<dbReference type="Pfam" id="PF12796">
    <property type="entry name" value="Ank_2"/>
    <property type="match status" value="1"/>
</dbReference>
<dbReference type="EMBL" id="JPDN02000061">
    <property type="protein sequence ID" value="PON20765.1"/>
    <property type="molecule type" value="Genomic_DNA"/>
</dbReference>
<dbReference type="Proteomes" id="UP000054821">
    <property type="component" value="Unassembled WGS sequence"/>
</dbReference>
<dbReference type="STRING" id="398673.A0A2P4Z911"/>
<gene>
    <name evidence="4" type="ORF">TGAM01_v210366</name>
</gene>
<dbReference type="PANTHER" id="PTHR24198">
    <property type="entry name" value="ANKYRIN REPEAT AND PROTEIN KINASE DOMAIN-CONTAINING PROTEIN"/>
    <property type="match status" value="1"/>
</dbReference>
<dbReference type="RefSeq" id="XP_018659459.1">
    <property type="nucleotide sequence ID" value="XM_018807293.1"/>
</dbReference>
<accession>A0A2P4Z911</accession>
<dbReference type="AlphaFoldDB" id="A0A2P4Z911"/>
<dbReference type="PROSITE" id="PS50088">
    <property type="entry name" value="ANK_REPEAT"/>
    <property type="match status" value="1"/>
</dbReference>
<dbReference type="Gene3D" id="1.25.40.20">
    <property type="entry name" value="Ankyrin repeat-containing domain"/>
    <property type="match status" value="1"/>
</dbReference>
<dbReference type="GeneID" id="29987376"/>
<dbReference type="PANTHER" id="PTHR24198:SF165">
    <property type="entry name" value="ANKYRIN REPEAT-CONTAINING PROTEIN-RELATED"/>
    <property type="match status" value="1"/>
</dbReference>
<feature type="repeat" description="ANK" evidence="3">
    <location>
        <begin position="72"/>
        <end position="101"/>
    </location>
</feature>
<keyword evidence="5" id="KW-1185">Reference proteome</keyword>
<keyword evidence="1" id="KW-0677">Repeat</keyword>
<evidence type="ECO:0000256" key="1">
    <source>
        <dbReference type="ARBA" id="ARBA00022737"/>
    </source>
</evidence>
<evidence type="ECO:0000313" key="5">
    <source>
        <dbReference type="Proteomes" id="UP000054821"/>
    </source>
</evidence>
<reference evidence="4 5" key="1">
    <citation type="journal article" date="2016" name="Genome Announc.">
        <title>Draft Whole-Genome Sequence of Trichoderma gamsii T6085, a Promising Biocontrol Agent of Fusarium Head Blight on Wheat.</title>
        <authorList>
            <person name="Baroncelli R."/>
            <person name="Zapparata A."/>
            <person name="Piaggeschi G."/>
            <person name="Sarrocco S."/>
            <person name="Vannacci G."/>
        </authorList>
    </citation>
    <scope>NUCLEOTIDE SEQUENCE [LARGE SCALE GENOMIC DNA]</scope>
    <source>
        <strain evidence="4 5">T6085</strain>
    </source>
</reference>
<sequence>MISDYSSTLLWEAAHRSVSLDMLKLLLEAGSNVNYQGPKENTLLIEAVCAGNAAHVQQLVEWKADVKCRNDNGDTALSLAASQHSLDMVRILIEAKAPMNT</sequence>
<dbReference type="SUPFAM" id="SSF48403">
    <property type="entry name" value="Ankyrin repeat"/>
    <property type="match status" value="1"/>
</dbReference>